<comment type="subcellular location">
    <subcellularLocation>
        <location evidence="1 7">Cytoplasm</location>
        <location evidence="1 7">Cytoskeleton</location>
    </subcellularLocation>
</comment>
<dbReference type="Gene3D" id="1.20.5.340">
    <property type="match status" value="1"/>
</dbReference>
<keyword evidence="5 7" id="KW-0009">Actin-binding</keyword>
<dbReference type="GO" id="GO:0005856">
    <property type="term" value="C:cytoskeleton"/>
    <property type="evidence" value="ECO:0007669"/>
    <property type="project" value="UniProtKB-SubCell"/>
</dbReference>
<proteinExistence type="inferred from homology"/>
<reference evidence="10" key="3">
    <citation type="submission" date="2025-08" db="UniProtKB">
        <authorList>
            <consortium name="Ensembl"/>
        </authorList>
    </citation>
    <scope>IDENTIFICATION</scope>
    <source>
        <strain evidence="10">HSOK</strain>
    </source>
</reference>
<dbReference type="PROSITE" id="PS51082">
    <property type="entry name" value="WH2"/>
    <property type="match status" value="1"/>
</dbReference>
<dbReference type="GO" id="GO:0030036">
    <property type="term" value="P:actin cytoskeleton organization"/>
    <property type="evidence" value="ECO:0007669"/>
    <property type="project" value="UniProtKB-UniRule"/>
</dbReference>
<dbReference type="AlphaFoldDB" id="A0A3P9J9Z4"/>
<keyword evidence="6 7" id="KW-0206">Cytoskeleton</keyword>
<dbReference type="InterPro" id="IPR003124">
    <property type="entry name" value="WH2_dom"/>
</dbReference>
<evidence type="ECO:0000256" key="5">
    <source>
        <dbReference type="ARBA" id="ARBA00023203"/>
    </source>
</evidence>
<dbReference type="PANTHER" id="PTHR12902">
    <property type="entry name" value="WASP-1"/>
    <property type="match status" value="1"/>
</dbReference>
<dbReference type="Proteomes" id="UP000265200">
    <property type="component" value="Chromosome 14"/>
</dbReference>
<comment type="function">
    <text evidence="7">Downstream effector molecule involved in the transmission of signals from tyrosine kinase receptors and small GTPases to the actin cytoskeleton. Promotes formation of actin filaments. Part of the WAVE complex that regulates lamellipodia formation. The WAVE complex regulates actin filament reorganization via its interaction with the Arp2/3 complex.</text>
</comment>
<keyword evidence="4" id="KW-0597">Phosphoprotein</keyword>
<evidence type="ECO:0000256" key="2">
    <source>
        <dbReference type="ARBA" id="ARBA00006993"/>
    </source>
</evidence>
<dbReference type="Pfam" id="PF02205">
    <property type="entry name" value="WH2"/>
    <property type="match status" value="1"/>
</dbReference>
<dbReference type="Gene3D" id="6.10.280.150">
    <property type="match status" value="2"/>
</dbReference>
<reference key="1">
    <citation type="journal article" date="2007" name="Nature">
        <title>The medaka draft genome and insights into vertebrate genome evolution.</title>
        <authorList>
            <person name="Kasahara M."/>
            <person name="Naruse K."/>
            <person name="Sasaki S."/>
            <person name="Nakatani Y."/>
            <person name="Qu W."/>
            <person name="Ahsan B."/>
            <person name="Yamada T."/>
            <person name="Nagayasu Y."/>
            <person name="Doi K."/>
            <person name="Kasai Y."/>
            <person name="Jindo T."/>
            <person name="Kobayashi D."/>
            <person name="Shimada A."/>
            <person name="Toyoda A."/>
            <person name="Kuroki Y."/>
            <person name="Fujiyama A."/>
            <person name="Sasaki T."/>
            <person name="Shimizu A."/>
            <person name="Asakawa S."/>
            <person name="Shimizu N."/>
            <person name="Hashimoto S."/>
            <person name="Yang J."/>
            <person name="Lee Y."/>
            <person name="Matsushima K."/>
            <person name="Sugano S."/>
            <person name="Sakaizumi M."/>
            <person name="Narita T."/>
            <person name="Ohishi K."/>
            <person name="Haga S."/>
            <person name="Ohta F."/>
            <person name="Nomoto H."/>
            <person name="Nogata K."/>
            <person name="Morishita T."/>
            <person name="Endo T."/>
            <person name="Shin-I T."/>
            <person name="Takeda H."/>
            <person name="Morishita S."/>
            <person name="Kohara Y."/>
        </authorList>
    </citation>
    <scope>NUCLEOTIDE SEQUENCE [LARGE SCALE GENOMIC DNA]</scope>
    <source>
        <strain>Hd-rR</strain>
    </source>
</reference>
<evidence type="ECO:0000256" key="3">
    <source>
        <dbReference type="ARBA" id="ARBA00022490"/>
    </source>
</evidence>
<evidence type="ECO:0000313" key="10">
    <source>
        <dbReference type="Ensembl" id="ENSORLP00015029107.1"/>
    </source>
</evidence>
<dbReference type="PANTHER" id="PTHR12902:SF7">
    <property type="entry name" value="ACTIN-BINDING PROTEIN WASF3"/>
    <property type="match status" value="1"/>
</dbReference>
<dbReference type="InterPro" id="IPR028288">
    <property type="entry name" value="SCAR/WAVE_fam"/>
</dbReference>
<dbReference type="Ensembl" id="ENSORLT00015018049.1">
    <property type="protein sequence ID" value="ENSORLP00015029107.1"/>
    <property type="gene ID" value="ENSORLG00015012057.1"/>
</dbReference>
<name>A0A3P9J9Z4_ORYLA</name>
<evidence type="ECO:0000313" key="11">
    <source>
        <dbReference type="Proteomes" id="UP000265200"/>
    </source>
</evidence>
<evidence type="ECO:0000256" key="4">
    <source>
        <dbReference type="ARBA" id="ARBA00022553"/>
    </source>
</evidence>
<dbReference type="GO" id="GO:0003779">
    <property type="term" value="F:actin binding"/>
    <property type="evidence" value="ECO:0007669"/>
    <property type="project" value="UniProtKB-UniRule"/>
</dbReference>
<accession>A0A3P9J9Z4</accession>
<comment type="similarity">
    <text evidence="2 7">Belongs to the SCAR/WAVE family.</text>
</comment>
<evidence type="ECO:0000256" key="6">
    <source>
        <dbReference type="ARBA" id="ARBA00023212"/>
    </source>
</evidence>
<keyword evidence="3 7" id="KW-0963">Cytoplasm</keyword>
<dbReference type="FunFam" id="1.20.5.340:FF:000012">
    <property type="entry name" value="Wiskott-Aldrich syndrome protein family member 1"/>
    <property type="match status" value="1"/>
</dbReference>
<reference evidence="10 11" key="2">
    <citation type="submission" date="2017-04" db="EMBL/GenBank/DDBJ databases">
        <title>CpG methylation of centromeres and impact of large insertions on vertebrate speciation.</title>
        <authorList>
            <person name="Ichikawa K."/>
            <person name="Yoshimura J."/>
            <person name="Morishita S."/>
        </authorList>
    </citation>
    <scope>NUCLEOTIDE SEQUENCE</scope>
    <source>
        <strain evidence="10 11">HSOK</strain>
    </source>
</reference>
<sequence length="437" mass="49249">MPLVRRNIEPRHLCQGPVPGRIGNELECVTNNTLSAIIRQLSSLSKQAENVFGELFNEANTFYVRANSLQDRIDRLAVKVTQLDSGVEEVSLKDINMKKAFRSSAVQNQQVLSKSSTPSCVADMYNSCDRPPPLTTLSSYREDSIDAMKFYSDPSYFFDLWKEKMLQDTEDKRKERRRQREQKRCVESSMFQRDVKKVRKARNRRQEWNIMAFDKELRPDHRHPQTLRRGASSEGSLSPDGDMFVKGSALKSLCYCFIRPELLGYPVPPVPAQVPSSCDRSHDGVSRNAQPSPPVEHEYHSIDVNYKRVTYADHIDASVCPPTEYHSIAPLPVSGLPIPSAKTAFGFPLPPTPLNGVLPVGPGCSGVETKPVRDARSDLLSAIRIGIQLKKVQEQQEQQSKQEPVGNDVATILSRRIAVEYSDSEEDSDLDENEWSD</sequence>
<protein>
    <recommendedName>
        <fullName evidence="7">Wiskott-Aldrich syndrome protein family member</fullName>
        <shortName evidence="7">WASP family protein member</shortName>
    </recommendedName>
</protein>
<reference evidence="10" key="4">
    <citation type="submission" date="2025-09" db="UniProtKB">
        <authorList>
            <consortium name="Ensembl"/>
        </authorList>
    </citation>
    <scope>IDENTIFICATION</scope>
    <source>
        <strain evidence="10">HSOK</strain>
    </source>
</reference>
<dbReference type="SMART" id="SM00246">
    <property type="entry name" value="WH2"/>
    <property type="match status" value="1"/>
</dbReference>
<evidence type="ECO:0000256" key="7">
    <source>
        <dbReference type="RuleBase" id="RU367034"/>
    </source>
</evidence>
<evidence type="ECO:0000256" key="8">
    <source>
        <dbReference type="SAM" id="MobiDB-lite"/>
    </source>
</evidence>
<feature type="region of interest" description="Disordered" evidence="8">
    <location>
        <begin position="276"/>
        <end position="297"/>
    </location>
</feature>
<feature type="region of interest" description="Disordered" evidence="8">
    <location>
        <begin position="219"/>
        <end position="240"/>
    </location>
</feature>
<evidence type="ECO:0000259" key="9">
    <source>
        <dbReference type="PROSITE" id="PS51082"/>
    </source>
</evidence>
<evidence type="ECO:0000256" key="1">
    <source>
        <dbReference type="ARBA" id="ARBA00004245"/>
    </source>
</evidence>
<organism evidence="10 11">
    <name type="scientific">Oryzias latipes</name>
    <name type="common">Japanese rice fish</name>
    <name type="synonym">Japanese killifish</name>
    <dbReference type="NCBI Taxonomy" id="8090"/>
    <lineage>
        <taxon>Eukaryota</taxon>
        <taxon>Metazoa</taxon>
        <taxon>Chordata</taxon>
        <taxon>Craniata</taxon>
        <taxon>Vertebrata</taxon>
        <taxon>Euteleostomi</taxon>
        <taxon>Actinopterygii</taxon>
        <taxon>Neopterygii</taxon>
        <taxon>Teleostei</taxon>
        <taxon>Neoteleostei</taxon>
        <taxon>Acanthomorphata</taxon>
        <taxon>Ovalentaria</taxon>
        <taxon>Atherinomorphae</taxon>
        <taxon>Beloniformes</taxon>
        <taxon>Adrianichthyidae</taxon>
        <taxon>Oryziinae</taxon>
        <taxon>Oryzias</taxon>
    </lineage>
</organism>
<comment type="subunit">
    <text evidence="7">Binds actin and the Arp2/3 complex.</text>
</comment>
<feature type="domain" description="WH2" evidence="9">
    <location>
        <begin position="375"/>
        <end position="392"/>
    </location>
</feature>